<keyword evidence="3" id="KW-0804">Transcription</keyword>
<dbReference type="CDD" id="cd00090">
    <property type="entry name" value="HTH_ARSR"/>
    <property type="match status" value="1"/>
</dbReference>
<evidence type="ECO:0000259" key="4">
    <source>
        <dbReference type="PROSITE" id="PS50987"/>
    </source>
</evidence>
<keyword evidence="1" id="KW-0805">Transcription regulation</keyword>
<dbReference type="InterPro" id="IPR051011">
    <property type="entry name" value="Metal_resp_trans_reg"/>
</dbReference>
<dbReference type="PRINTS" id="PR00778">
    <property type="entry name" value="HTHARSR"/>
</dbReference>
<gene>
    <name evidence="5" type="ORF">SAMN05216481_113121</name>
</gene>
<dbReference type="SMART" id="SM00418">
    <property type="entry name" value="HTH_ARSR"/>
    <property type="match status" value="1"/>
</dbReference>
<dbReference type="GO" id="GO:0003700">
    <property type="term" value="F:DNA-binding transcription factor activity"/>
    <property type="evidence" value="ECO:0007669"/>
    <property type="project" value="InterPro"/>
</dbReference>
<dbReference type="PANTHER" id="PTHR43132">
    <property type="entry name" value="ARSENICAL RESISTANCE OPERON REPRESSOR ARSR-RELATED"/>
    <property type="match status" value="1"/>
</dbReference>
<reference evidence="5 6" key="1">
    <citation type="submission" date="2016-10" db="EMBL/GenBank/DDBJ databases">
        <authorList>
            <person name="de Groot N.N."/>
        </authorList>
    </citation>
    <scope>NUCLEOTIDE SEQUENCE [LARGE SCALE GENOMIC DNA]</scope>
    <source>
        <strain evidence="5 6">CGMCC 4.3519</strain>
    </source>
</reference>
<dbReference type="Gene3D" id="1.10.10.10">
    <property type="entry name" value="Winged helix-like DNA-binding domain superfamily/Winged helix DNA-binding domain"/>
    <property type="match status" value="1"/>
</dbReference>
<dbReference type="Proteomes" id="UP000199055">
    <property type="component" value="Unassembled WGS sequence"/>
</dbReference>
<evidence type="ECO:0000256" key="2">
    <source>
        <dbReference type="ARBA" id="ARBA00023125"/>
    </source>
</evidence>
<name>A0A1H9IAN5_9ACTN</name>
<dbReference type="EMBL" id="FOET01000013">
    <property type="protein sequence ID" value="SEQ71771.1"/>
    <property type="molecule type" value="Genomic_DNA"/>
</dbReference>
<sequence>MLHVRFDSGELARLRVARRTDPLWEAVLSLHLLQNRQAALVFDPWRQEVRAALERHRMLPVVRELMRLCPPAPYFPDFLTPGRGEDDVDAALDRVLATPRRRLADELARVYVRGPVPRSVRWVAEGGAEALRWLGDTLRRYHDVAVAPYLAAIRARAAADRARRGEAALTGGAEALLESYAAPEGWEYGGRALRAPYPLERELRLEGRALTLMPGFFCVRTPLVLADDSLPPVLVHPLSPAPGWLTRLRRDEAAPPVAQLIGGTRSRVLELLEEPVTTTGLAARTGLAPSTVSHHVAVLRDAGLVVSRRDGMRVLHRRTPLGTALLDGPVP</sequence>
<dbReference type="PROSITE" id="PS50987">
    <property type="entry name" value="HTH_ARSR_2"/>
    <property type="match status" value="1"/>
</dbReference>
<dbReference type="STRING" id="403935.SAMN05216481_113121"/>
<dbReference type="GO" id="GO:0003677">
    <property type="term" value="F:DNA binding"/>
    <property type="evidence" value="ECO:0007669"/>
    <property type="project" value="UniProtKB-KW"/>
</dbReference>
<dbReference type="InterPro" id="IPR001845">
    <property type="entry name" value="HTH_ArsR_DNA-bd_dom"/>
</dbReference>
<dbReference type="InterPro" id="IPR011991">
    <property type="entry name" value="ArsR-like_HTH"/>
</dbReference>
<dbReference type="PANTHER" id="PTHR43132:SF8">
    <property type="entry name" value="HTH-TYPE TRANSCRIPTIONAL REGULATOR KMTR"/>
    <property type="match status" value="1"/>
</dbReference>
<keyword evidence="6" id="KW-1185">Reference proteome</keyword>
<dbReference type="Pfam" id="PF12840">
    <property type="entry name" value="HTH_20"/>
    <property type="match status" value="1"/>
</dbReference>
<accession>A0A1H9IAN5</accession>
<dbReference type="RefSeq" id="WP_093661979.1">
    <property type="nucleotide sequence ID" value="NZ_FOET01000013.1"/>
</dbReference>
<evidence type="ECO:0000256" key="1">
    <source>
        <dbReference type="ARBA" id="ARBA00023015"/>
    </source>
</evidence>
<dbReference type="InterPro" id="IPR036388">
    <property type="entry name" value="WH-like_DNA-bd_sf"/>
</dbReference>
<evidence type="ECO:0000256" key="3">
    <source>
        <dbReference type="ARBA" id="ARBA00023163"/>
    </source>
</evidence>
<keyword evidence="2 5" id="KW-0238">DNA-binding</keyword>
<protein>
    <submittedName>
        <fullName evidence="5">DNA-binding transcriptional regulator, ArsR family</fullName>
    </submittedName>
</protein>
<feature type="domain" description="HTH arsR-type" evidence="4">
    <location>
        <begin position="245"/>
        <end position="331"/>
    </location>
</feature>
<dbReference type="AlphaFoldDB" id="A0A1H9IAN5"/>
<dbReference type="SUPFAM" id="SSF46785">
    <property type="entry name" value="Winged helix' DNA-binding domain"/>
    <property type="match status" value="1"/>
</dbReference>
<evidence type="ECO:0000313" key="6">
    <source>
        <dbReference type="Proteomes" id="UP000199055"/>
    </source>
</evidence>
<evidence type="ECO:0000313" key="5">
    <source>
        <dbReference type="EMBL" id="SEQ71771.1"/>
    </source>
</evidence>
<proteinExistence type="predicted"/>
<organism evidence="5 6">
    <name type="scientific">Streptomyces radiopugnans</name>
    <dbReference type="NCBI Taxonomy" id="403935"/>
    <lineage>
        <taxon>Bacteria</taxon>
        <taxon>Bacillati</taxon>
        <taxon>Actinomycetota</taxon>
        <taxon>Actinomycetes</taxon>
        <taxon>Kitasatosporales</taxon>
        <taxon>Streptomycetaceae</taxon>
        <taxon>Streptomyces</taxon>
    </lineage>
</organism>
<dbReference type="InterPro" id="IPR036390">
    <property type="entry name" value="WH_DNA-bd_sf"/>
</dbReference>